<organism evidence="1 2">
    <name type="scientific">Plakobranchus ocellatus</name>
    <dbReference type="NCBI Taxonomy" id="259542"/>
    <lineage>
        <taxon>Eukaryota</taxon>
        <taxon>Metazoa</taxon>
        <taxon>Spiralia</taxon>
        <taxon>Lophotrochozoa</taxon>
        <taxon>Mollusca</taxon>
        <taxon>Gastropoda</taxon>
        <taxon>Heterobranchia</taxon>
        <taxon>Euthyneura</taxon>
        <taxon>Panpulmonata</taxon>
        <taxon>Sacoglossa</taxon>
        <taxon>Placobranchoidea</taxon>
        <taxon>Plakobranchidae</taxon>
        <taxon>Plakobranchus</taxon>
    </lineage>
</organism>
<feature type="non-terminal residue" evidence="1">
    <location>
        <position position="88"/>
    </location>
</feature>
<accession>A0AAV4AEQ8</accession>
<sequence>MNGASSCGAVTKQWKVTIQCIDVYELAEDLIHNKAISDFQALTKARVPVDRLELVTEDSVQISGWIRYLLCHRSIPFPSPPYPPFPHA</sequence>
<evidence type="ECO:0000313" key="1">
    <source>
        <dbReference type="EMBL" id="GFO04914.1"/>
    </source>
</evidence>
<dbReference type="EMBL" id="BLXT01003743">
    <property type="protein sequence ID" value="GFO04914.1"/>
    <property type="molecule type" value="Genomic_DNA"/>
</dbReference>
<proteinExistence type="predicted"/>
<reference evidence="1 2" key="1">
    <citation type="journal article" date="2021" name="Elife">
        <title>Chloroplast acquisition without the gene transfer in kleptoplastic sea slugs, Plakobranchus ocellatus.</title>
        <authorList>
            <person name="Maeda T."/>
            <person name="Takahashi S."/>
            <person name="Yoshida T."/>
            <person name="Shimamura S."/>
            <person name="Takaki Y."/>
            <person name="Nagai Y."/>
            <person name="Toyoda A."/>
            <person name="Suzuki Y."/>
            <person name="Arimoto A."/>
            <person name="Ishii H."/>
            <person name="Satoh N."/>
            <person name="Nishiyama T."/>
            <person name="Hasebe M."/>
            <person name="Maruyama T."/>
            <person name="Minagawa J."/>
            <person name="Obokata J."/>
            <person name="Shigenobu S."/>
        </authorList>
    </citation>
    <scope>NUCLEOTIDE SEQUENCE [LARGE SCALE GENOMIC DNA]</scope>
</reference>
<dbReference type="Proteomes" id="UP000735302">
    <property type="component" value="Unassembled WGS sequence"/>
</dbReference>
<gene>
    <name evidence="1" type="ORF">PoB_003141900</name>
</gene>
<comment type="caution">
    <text evidence="1">The sequence shown here is derived from an EMBL/GenBank/DDBJ whole genome shotgun (WGS) entry which is preliminary data.</text>
</comment>
<name>A0AAV4AEQ8_9GAST</name>
<dbReference type="AlphaFoldDB" id="A0AAV4AEQ8"/>
<protein>
    <submittedName>
        <fullName evidence="1">Uncharacterized protein</fullName>
    </submittedName>
</protein>
<evidence type="ECO:0000313" key="2">
    <source>
        <dbReference type="Proteomes" id="UP000735302"/>
    </source>
</evidence>
<keyword evidence="2" id="KW-1185">Reference proteome</keyword>